<dbReference type="SUPFAM" id="SSF52821">
    <property type="entry name" value="Rhodanese/Cell cycle control phosphatase"/>
    <property type="match status" value="1"/>
</dbReference>
<proteinExistence type="predicted"/>
<dbReference type="Gene3D" id="3.40.250.10">
    <property type="entry name" value="Rhodanese-like domain"/>
    <property type="match status" value="1"/>
</dbReference>
<feature type="domain" description="Rhodanese" evidence="1">
    <location>
        <begin position="22"/>
        <end position="108"/>
    </location>
</feature>
<evidence type="ECO:0000259" key="1">
    <source>
        <dbReference type="PROSITE" id="PS50206"/>
    </source>
</evidence>
<dbReference type="EMBL" id="JAAZWO010000010">
    <property type="protein sequence ID" value="MBC2398143.1"/>
    <property type="molecule type" value="Genomic_DNA"/>
</dbReference>
<dbReference type="InterPro" id="IPR001763">
    <property type="entry name" value="Rhodanese-like_dom"/>
</dbReference>
<dbReference type="InterPro" id="IPR050229">
    <property type="entry name" value="GlpE_sulfurtransferase"/>
</dbReference>
<name>A0A923E814_CLOTT</name>
<sequence length="110" mass="12427">MNTLIKKDFKISARDAKKRLDSEKGIILVDVRSSEEYKENHINNSISIPLESLHEDIENEAPNKSTTIFVYCNSGNKSGKAAEMLDKLGYTNVYDLGGMVNWPYETIRGN</sequence>
<comment type="caution">
    <text evidence="2">The sequence shown here is derived from an EMBL/GenBank/DDBJ whole genome shotgun (WGS) entry which is preliminary data.</text>
</comment>
<reference evidence="2 3" key="1">
    <citation type="submission" date="2020-04" db="EMBL/GenBank/DDBJ databases">
        <title>Genomic insights into acetone-butanol-ethanol (ABE) fermentation by sequencing solventogenic clostridia strains.</title>
        <authorList>
            <person name="Brown S."/>
        </authorList>
    </citation>
    <scope>NUCLEOTIDE SEQUENCE [LARGE SCALE GENOMIC DNA]</scope>
    <source>
        <strain evidence="2 3">DJ011</strain>
    </source>
</reference>
<dbReference type="RefSeq" id="WP_035152178.1">
    <property type="nucleotide sequence ID" value="NZ_JAAZWO010000010.1"/>
</dbReference>
<dbReference type="Pfam" id="PF00581">
    <property type="entry name" value="Rhodanese"/>
    <property type="match status" value="1"/>
</dbReference>
<dbReference type="Proteomes" id="UP000563151">
    <property type="component" value="Unassembled WGS sequence"/>
</dbReference>
<dbReference type="AlphaFoldDB" id="A0A923E814"/>
<dbReference type="InterPro" id="IPR036873">
    <property type="entry name" value="Rhodanese-like_dom_sf"/>
</dbReference>
<evidence type="ECO:0000313" key="3">
    <source>
        <dbReference type="Proteomes" id="UP000563151"/>
    </source>
</evidence>
<keyword evidence="3" id="KW-1185">Reference proteome</keyword>
<protein>
    <submittedName>
        <fullName evidence="2">Rhodanese-like domain-containing protein</fullName>
    </submittedName>
</protein>
<accession>A0A923E814</accession>
<dbReference type="PANTHER" id="PTHR43031">
    <property type="entry name" value="FAD-DEPENDENT OXIDOREDUCTASE"/>
    <property type="match status" value="1"/>
</dbReference>
<dbReference type="CDD" id="cd00158">
    <property type="entry name" value="RHOD"/>
    <property type="match status" value="1"/>
</dbReference>
<gene>
    <name evidence="2" type="ORF">HGG79_10195</name>
</gene>
<dbReference type="PANTHER" id="PTHR43031:SF1">
    <property type="entry name" value="PYRIDINE NUCLEOTIDE-DISULPHIDE OXIDOREDUCTASE"/>
    <property type="match status" value="1"/>
</dbReference>
<dbReference type="PROSITE" id="PS50206">
    <property type="entry name" value="RHODANESE_3"/>
    <property type="match status" value="1"/>
</dbReference>
<dbReference type="SMART" id="SM00450">
    <property type="entry name" value="RHOD"/>
    <property type="match status" value="1"/>
</dbReference>
<evidence type="ECO:0000313" key="2">
    <source>
        <dbReference type="EMBL" id="MBC2398143.1"/>
    </source>
</evidence>
<organism evidence="2 3">
    <name type="scientific">Clostridium tetanomorphum</name>
    <dbReference type="NCBI Taxonomy" id="1553"/>
    <lineage>
        <taxon>Bacteria</taxon>
        <taxon>Bacillati</taxon>
        <taxon>Bacillota</taxon>
        <taxon>Clostridia</taxon>
        <taxon>Eubacteriales</taxon>
        <taxon>Clostridiaceae</taxon>
        <taxon>Clostridium</taxon>
    </lineage>
</organism>